<keyword evidence="1" id="KW-0472">Membrane</keyword>
<keyword evidence="1" id="KW-0812">Transmembrane</keyword>
<sequence>MWRSEDWEWVFVPFHTPRELLIPLGALLLCLLAVGI</sequence>
<comment type="caution">
    <text evidence="2">The sequence shown here is derived from an EMBL/GenBank/DDBJ whole genome shotgun (WGS) entry which is preliminary data.</text>
</comment>
<dbReference type="AlphaFoldDB" id="A0AA36G5Z6"/>
<evidence type="ECO:0000313" key="2">
    <source>
        <dbReference type="EMBL" id="CAJ0577034.1"/>
    </source>
</evidence>
<gene>
    <name evidence="2" type="ORF">MSPICULIGERA_LOCUS15313</name>
</gene>
<dbReference type="Proteomes" id="UP001177023">
    <property type="component" value="Unassembled WGS sequence"/>
</dbReference>
<feature type="transmembrane region" description="Helical" evidence="1">
    <location>
        <begin position="20"/>
        <end position="35"/>
    </location>
</feature>
<dbReference type="EMBL" id="CATQJA010002648">
    <property type="protein sequence ID" value="CAJ0577034.1"/>
    <property type="molecule type" value="Genomic_DNA"/>
</dbReference>
<keyword evidence="1" id="KW-1133">Transmembrane helix</keyword>
<name>A0AA36G5Z6_9BILA</name>
<accession>A0AA36G5Z6</accession>
<proteinExistence type="predicted"/>
<organism evidence="2 3">
    <name type="scientific">Mesorhabditis spiculigera</name>
    <dbReference type="NCBI Taxonomy" id="96644"/>
    <lineage>
        <taxon>Eukaryota</taxon>
        <taxon>Metazoa</taxon>
        <taxon>Ecdysozoa</taxon>
        <taxon>Nematoda</taxon>
        <taxon>Chromadorea</taxon>
        <taxon>Rhabditida</taxon>
        <taxon>Rhabditina</taxon>
        <taxon>Rhabditomorpha</taxon>
        <taxon>Rhabditoidea</taxon>
        <taxon>Rhabditidae</taxon>
        <taxon>Mesorhabditinae</taxon>
        <taxon>Mesorhabditis</taxon>
    </lineage>
</organism>
<reference evidence="2" key="1">
    <citation type="submission" date="2023-06" db="EMBL/GenBank/DDBJ databases">
        <authorList>
            <person name="Delattre M."/>
        </authorList>
    </citation>
    <scope>NUCLEOTIDE SEQUENCE</scope>
    <source>
        <strain evidence="2">AF72</strain>
    </source>
</reference>
<protein>
    <submittedName>
        <fullName evidence="2">Uncharacterized protein</fullName>
    </submittedName>
</protein>
<feature type="non-terminal residue" evidence="2">
    <location>
        <position position="36"/>
    </location>
</feature>
<evidence type="ECO:0000256" key="1">
    <source>
        <dbReference type="SAM" id="Phobius"/>
    </source>
</evidence>
<evidence type="ECO:0000313" key="3">
    <source>
        <dbReference type="Proteomes" id="UP001177023"/>
    </source>
</evidence>
<keyword evidence="3" id="KW-1185">Reference proteome</keyword>